<comment type="caution">
    <text evidence="1">The sequence shown here is derived from an EMBL/GenBank/DDBJ whole genome shotgun (WGS) entry which is preliminary data.</text>
</comment>
<dbReference type="EMBL" id="VJZC01000627">
    <property type="protein sequence ID" value="MPY63735.1"/>
    <property type="molecule type" value="Genomic_DNA"/>
</dbReference>
<gene>
    <name evidence="1" type="ORF">FNH08_43230</name>
</gene>
<protein>
    <recommendedName>
        <fullName evidence="3">GNAT family N-acetyltransferase</fullName>
    </recommendedName>
</protein>
<name>A0A5N8XYF1_9ACTN</name>
<dbReference type="Proteomes" id="UP000400924">
    <property type="component" value="Unassembled WGS sequence"/>
</dbReference>
<evidence type="ECO:0000313" key="2">
    <source>
        <dbReference type="Proteomes" id="UP000400924"/>
    </source>
</evidence>
<evidence type="ECO:0008006" key="3">
    <source>
        <dbReference type="Google" id="ProtNLM"/>
    </source>
</evidence>
<dbReference type="AlphaFoldDB" id="A0A5N8XYF1"/>
<dbReference type="OrthoDB" id="4564933at2"/>
<accession>A0A5N8XYF1</accession>
<dbReference type="RefSeq" id="WP_152776987.1">
    <property type="nucleotide sequence ID" value="NZ_VJZC01000627.1"/>
</dbReference>
<dbReference type="Gene3D" id="3.40.630.30">
    <property type="match status" value="1"/>
</dbReference>
<reference evidence="1 2" key="1">
    <citation type="submission" date="2019-07" db="EMBL/GenBank/DDBJ databases">
        <title>New species of Amycolatopsis and Streptomyces.</title>
        <authorList>
            <person name="Duangmal K."/>
            <person name="Teo W.F.A."/>
            <person name="Lipun K."/>
        </authorList>
    </citation>
    <scope>NUCLEOTIDE SEQUENCE [LARGE SCALE GENOMIC DNA]</scope>
    <source>
        <strain evidence="1 2">NBRC 106415</strain>
    </source>
</reference>
<keyword evidence="2" id="KW-1185">Reference proteome</keyword>
<evidence type="ECO:0000313" key="1">
    <source>
        <dbReference type="EMBL" id="MPY63735.1"/>
    </source>
</evidence>
<sequence length="228" mass="25093">MNASHGCYRPPTPRDIEVRLLRPDDADGLMVLEEAKWTREQAGSRESLVQRIENNPKLCVGAFSATTGKVLTSLFAKPITAEKARTALSWRECADAEAPHPRASRSLFGISLSSIDGDAVTAVFEFFLPHALALGYHDIYLGSPLPGLYAWKRANPEVPVGDYVYAKRNGLPLDPQLRYYHGKGFQSIVACKSDYFPHERSLDHAAVIRGDIPDLILALPRAADPAHS</sequence>
<organism evidence="1 2">
    <name type="scientific">Streptomyces spongiae</name>
    <dbReference type="NCBI Taxonomy" id="565072"/>
    <lineage>
        <taxon>Bacteria</taxon>
        <taxon>Bacillati</taxon>
        <taxon>Actinomycetota</taxon>
        <taxon>Actinomycetes</taxon>
        <taxon>Kitasatosporales</taxon>
        <taxon>Streptomycetaceae</taxon>
        <taxon>Streptomyces</taxon>
    </lineage>
</organism>
<proteinExistence type="predicted"/>